<evidence type="ECO:0000313" key="3">
    <source>
        <dbReference type="WBParaSite" id="Gr19_v10_g13014.t1"/>
    </source>
</evidence>
<organism evidence="2 3">
    <name type="scientific">Globodera rostochiensis</name>
    <name type="common">Golden nematode worm</name>
    <name type="synonym">Heterodera rostochiensis</name>
    <dbReference type="NCBI Taxonomy" id="31243"/>
    <lineage>
        <taxon>Eukaryota</taxon>
        <taxon>Metazoa</taxon>
        <taxon>Ecdysozoa</taxon>
        <taxon>Nematoda</taxon>
        <taxon>Chromadorea</taxon>
        <taxon>Rhabditida</taxon>
        <taxon>Tylenchina</taxon>
        <taxon>Tylenchomorpha</taxon>
        <taxon>Tylenchoidea</taxon>
        <taxon>Heteroderidae</taxon>
        <taxon>Heteroderinae</taxon>
        <taxon>Globodera</taxon>
    </lineage>
</organism>
<dbReference type="GO" id="GO:1904262">
    <property type="term" value="P:negative regulation of TORC1 signaling"/>
    <property type="evidence" value="ECO:0007669"/>
    <property type="project" value="TreeGrafter"/>
</dbReference>
<feature type="region of interest" description="Disordered" evidence="1">
    <location>
        <begin position="465"/>
        <end position="490"/>
    </location>
</feature>
<feature type="compositionally biased region" description="Low complexity" evidence="1">
    <location>
        <begin position="472"/>
        <end position="484"/>
    </location>
</feature>
<dbReference type="WBParaSite" id="Gr19_v10_g13014.t1">
    <property type="protein sequence ID" value="Gr19_v10_g13014.t1"/>
    <property type="gene ID" value="Gr19_v10_g13014"/>
</dbReference>
<dbReference type="PANTHER" id="PTHR15435:SF2">
    <property type="entry name" value="KICSTOR COMPLEX PROTEIN KAPTIN"/>
    <property type="match status" value="1"/>
</dbReference>
<dbReference type="AlphaFoldDB" id="A0A914H2B0"/>
<sequence length="490" mass="54352">MEDPRKGTSRNENDVDRVYLNKLEKRLSSLKIEEFGKVNSNKILEELACIREQQLFELISGRPNEDCLAPVPSNNFCWLQRKIAPESLALSKVELLGLVNCDHLEIVTRQQQEEYLHLMDEGQRQLVIDINGTVWAEWSGVSEGISLKECLEGPEKEMADFDLELVASDSLLLAGKGTSEKYAFDGCIGTCWVVYDHLFAVERQFAALFLIEPNFCIKMVARFALQSMPTFSKIEQTTDHQIRWLVCTYSHGISAFSVEHDGSVTYKPKVDPMLALSDISGTVIRYEHISTWGPHRLLLVGYDTGFVTASICPTRRDASDEHSPLIDRKSLKFDGPVSVLKVLRVGEKSLSVLVSSTLGPATVWTLRKNDNDQLSWNLSTVLQESELYDTVVTGTVYNSDNCGKVDNAIGGVDDGGGGMVLIGTYGELLLAYDLHELLSQQDEVGPLLSINIASPILAVEQFGEELKQRKSPATVTTTTTPPAKTADENT</sequence>
<name>A0A914H2B0_GLORO</name>
<dbReference type="GO" id="GO:0007015">
    <property type="term" value="P:actin filament organization"/>
    <property type="evidence" value="ECO:0007669"/>
    <property type="project" value="InterPro"/>
</dbReference>
<evidence type="ECO:0000256" key="1">
    <source>
        <dbReference type="SAM" id="MobiDB-lite"/>
    </source>
</evidence>
<dbReference type="GO" id="GO:0015629">
    <property type="term" value="C:actin cytoskeleton"/>
    <property type="evidence" value="ECO:0007669"/>
    <property type="project" value="InterPro"/>
</dbReference>
<evidence type="ECO:0000313" key="2">
    <source>
        <dbReference type="Proteomes" id="UP000887572"/>
    </source>
</evidence>
<dbReference type="PANTHER" id="PTHR15435">
    <property type="entry name" value="KICSTOR COMPLEX PROTEIN KAPTIN"/>
    <property type="match status" value="1"/>
</dbReference>
<dbReference type="Proteomes" id="UP000887572">
    <property type="component" value="Unplaced"/>
</dbReference>
<protein>
    <submittedName>
        <fullName evidence="3">Uncharacterized protein</fullName>
    </submittedName>
</protein>
<reference evidence="3" key="1">
    <citation type="submission" date="2022-11" db="UniProtKB">
        <authorList>
            <consortium name="WormBaseParasite"/>
        </authorList>
    </citation>
    <scope>IDENTIFICATION</scope>
</reference>
<dbReference type="GO" id="GO:0051015">
    <property type="term" value="F:actin filament binding"/>
    <property type="evidence" value="ECO:0007669"/>
    <property type="project" value="TreeGrafter"/>
</dbReference>
<proteinExistence type="predicted"/>
<dbReference type="GO" id="GO:0030027">
    <property type="term" value="C:lamellipodium"/>
    <property type="evidence" value="ECO:0007669"/>
    <property type="project" value="TreeGrafter"/>
</dbReference>
<dbReference type="InterPro" id="IPR029982">
    <property type="entry name" value="Kptn"/>
</dbReference>
<accession>A0A914H2B0</accession>
<keyword evidence="2" id="KW-1185">Reference proteome</keyword>
<dbReference type="GO" id="GO:0034198">
    <property type="term" value="P:cellular response to amino acid starvation"/>
    <property type="evidence" value="ECO:0007669"/>
    <property type="project" value="TreeGrafter"/>
</dbReference>